<evidence type="ECO:0000256" key="1">
    <source>
        <dbReference type="ARBA" id="ARBA00004294"/>
    </source>
</evidence>
<keyword evidence="10" id="KW-1185">Reference proteome</keyword>
<dbReference type="InterPro" id="IPR019392">
    <property type="entry name" value="Miga"/>
</dbReference>
<evidence type="ECO:0000256" key="7">
    <source>
        <dbReference type="ARBA" id="ARBA00023136"/>
    </source>
</evidence>
<feature type="transmembrane region" description="Helical" evidence="8">
    <location>
        <begin position="12"/>
        <end position="28"/>
    </location>
</feature>
<dbReference type="PANTHER" id="PTHR21508:SF5">
    <property type="entry name" value="MITOGUARDIN"/>
    <property type="match status" value="1"/>
</dbReference>
<evidence type="ECO:0000256" key="6">
    <source>
        <dbReference type="ARBA" id="ARBA00023128"/>
    </source>
</evidence>
<dbReference type="AlphaFoldDB" id="A0A8J2KHG9"/>
<keyword evidence="3 8" id="KW-0812">Transmembrane</keyword>
<organism evidence="9 10">
    <name type="scientific">Allacma fusca</name>
    <dbReference type="NCBI Taxonomy" id="39272"/>
    <lineage>
        <taxon>Eukaryota</taxon>
        <taxon>Metazoa</taxon>
        <taxon>Ecdysozoa</taxon>
        <taxon>Arthropoda</taxon>
        <taxon>Hexapoda</taxon>
        <taxon>Collembola</taxon>
        <taxon>Symphypleona</taxon>
        <taxon>Sminthuridae</taxon>
        <taxon>Allacma</taxon>
    </lineage>
</organism>
<evidence type="ECO:0000256" key="2">
    <source>
        <dbReference type="ARBA" id="ARBA00008969"/>
    </source>
</evidence>
<evidence type="ECO:0000313" key="10">
    <source>
        <dbReference type="Proteomes" id="UP000708208"/>
    </source>
</evidence>
<sequence>MSDNTISRNQKIIIASATIGVTLFALITRHLRRRKLNVTGTSNATFMERNDSIISLSNSTLVTNYNGASGEPRNVCSLGISAMESLEKSIQLWEESLQILKSNNEILPDDEMNSWSMKRLEKILEGAYAVQRLSEEFFLHENSVLYESDHRTNTLRSVSSVESFQSAEDYNLSDSEDAVTAGGDATLGKTNWPLFNAAMKLVELGTVPYRSVKTELVGCADDTEYVAKLHCLRGAFTRIMHNTDKRDEIRVKGRTVFSAILTKADKDPKDFESTYDSIINWSQDPSNWGALETELKDRGLRALTFYDIVLDFIFLDAFEDLEAPPASCLAVIQNRWLSTSFKETALSTAVWSVLKTKRRWLRSQDGFVARFYDMSEHIMPALAWGYLGPSSPFQELCYFFKDKFTEFLQAIFSFDKVRYTNIDDLCVDILIRLEEMYSVVMDRLNTPI</sequence>
<evidence type="ECO:0008006" key="11">
    <source>
        <dbReference type="Google" id="ProtNLM"/>
    </source>
</evidence>
<gene>
    <name evidence="9" type="ORF">AFUS01_LOCUS14928</name>
</gene>
<evidence type="ECO:0000256" key="8">
    <source>
        <dbReference type="SAM" id="Phobius"/>
    </source>
</evidence>
<comment type="subcellular location">
    <subcellularLocation>
        <location evidence="1">Mitochondrion outer membrane</location>
    </subcellularLocation>
</comment>
<dbReference type="Pfam" id="PF10265">
    <property type="entry name" value="Miga"/>
    <property type="match status" value="1"/>
</dbReference>
<dbReference type="Proteomes" id="UP000708208">
    <property type="component" value="Unassembled WGS sequence"/>
</dbReference>
<keyword evidence="7 8" id="KW-0472">Membrane</keyword>
<protein>
    <recommendedName>
        <fullName evidence="11">Protein FAM73B</fullName>
    </recommendedName>
</protein>
<keyword evidence="5 8" id="KW-1133">Transmembrane helix</keyword>
<name>A0A8J2KHG9_9HEXA</name>
<evidence type="ECO:0000256" key="4">
    <source>
        <dbReference type="ARBA" id="ARBA00022787"/>
    </source>
</evidence>
<dbReference type="GO" id="GO:0005741">
    <property type="term" value="C:mitochondrial outer membrane"/>
    <property type="evidence" value="ECO:0007669"/>
    <property type="project" value="UniProtKB-SubCell"/>
</dbReference>
<evidence type="ECO:0000256" key="5">
    <source>
        <dbReference type="ARBA" id="ARBA00022989"/>
    </source>
</evidence>
<reference evidence="9" key="1">
    <citation type="submission" date="2021-06" db="EMBL/GenBank/DDBJ databases">
        <authorList>
            <person name="Hodson N. C."/>
            <person name="Mongue J. A."/>
            <person name="Jaron S. K."/>
        </authorList>
    </citation>
    <scope>NUCLEOTIDE SEQUENCE</scope>
</reference>
<dbReference type="OrthoDB" id="8880065at2759"/>
<comment type="caution">
    <text evidence="9">The sequence shown here is derived from an EMBL/GenBank/DDBJ whole genome shotgun (WGS) entry which is preliminary data.</text>
</comment>
<keyword evidence="4" id="KW-1000">Mitochondrion outer membrane</keyword>
<comment type="similarity">
    <text evidence="2">Belongs to the mitoguardin family.</text>
</comment>
<accession>A0A8J2KHG9</accession>
<dbReference type="GO" id="GO:0008053">
    <property type="term" value="P:mitochondrial fusion"/>
    <property type="evidence" value="ECO:0007669"/>
    <property type="project" value="InterPro"/>
</dbReference>
<proteinExistence type="inferred from homology"/>
<dbReference type="EMBL" id="CAJVCH010129360">
    <property type="protein sequence ID" value="CAG7725996.1"/>
    <property type="molecule type" value="Genomic_DNA"/>
</dbReference>
<keyword evidence="6" id="KW-0496">Mitochondrion</keyword>
<dbReference type="PANTHER" id="PTHR21508">
    <property type="entry name" value="MITOGUARDIN"/>
    <property type="match status" value="1"/>
</dbReference>
<evidence type="ECO:0000313" key="9">
    <source>
        <dbReference type="EMBL" id="CAG7725996.1"/>
    </source>
</evidence>
<evidence type="ECO:0000256" key="3">
    <source>
        <dbReference type="ARBA" id="ARBA00022692"/>
    </source>
</evidence>